<protein>
    <submittedName>
        <fullName evidence="1">Uncharacterized protein</fullName>
    </submittedName>
</protein>
<comment type="caution">
    <text evidence="1">The sequence shown here is derived from an EMBL/GenBank/DDBJ whole genome shotgun (WGS) entry which is preliminary data.</text>
</comment>
<proteinExistence type="predicted"/>
<reference evidence="1 2" key="1">
    <citation type="submission" date="2019-03" db="EMBL/GenBank/DDBJ databases">
        <title>First draft genome of Liparis tanakae, snailfish: a comprehensive survey of snailfish specific genes.</title>
        <authorList>
            <person name="Kim W."/>
            <person name="Song I."/>
            <person name="Jeong J.-H."/>
            <person name="Kim D."/>
            <person name="Kim S."/>
            <person name="Ryu S."/>
            <person name="Song J.Y."/>
            <person name="Lee S.K."/>
        </authorList>
    </citation>
    <scope>NUCLEOTIDE SEQUENCE [LARGE SCALE GENOMIC DNA]</scope>
    <source>
        <tissue evidence="1">Muscle</tissue>
    </source>
</reference>
<evidence type="ECO:0000313" key="2">
    <source>
        <dbReference type="Proteomes" id="UP000314294"/>
    </source>
</evidence>
<keyword evidence="2" id="KW-1185">Reference proteome</keyword>
<organism evidence="1 2">
    <name type="scientific">Liparis tanakae</name>
    <name type="common">Tanaka's snailfish</name>
    <dbReference type="NCBI Taxonomy" id="230148"/>
    <lineage>
        <taxon>Eukaryota</taxon>
        <taxon>Metazoa</taxon>
        <taxon>Chordata</taxon>
        <taxon>Craniata</taxon>
        <taxon>Vertebrata</taxon>
        <taxon>Euteleostomi</taxon>
        <taxon>Actinopterygii</taxon>
        <taxon>Neopterygii</taxon>
        <taxon>Teleostei</taxon>
        <taxon>Neoteleostei</taxon>
        <taxon>Acanthomorphata</taxon>
        <taxon>Eupercaria</taxon>
        <taxon>Perciformes</taxon>
        <taxon>Cottioidei</taxon>
        <taxon>Cottales</taxon>
        <taxon>Liparidae</taxon>
        <taxon>Liparis</taxon>
    </lineage>
</organism>
<dbReference type="EMBL" id="SRLO01000269">
    <property type="protein sequence ID" value="TNN63598.1"/>
    <property type="molecule type" value="Genomic_DNA"/>
</dbReference>
<accession>A0A4Z2HCK6</accession>
<evidence type="ECO:0000313" key="1">
    <source>
        <dbReference type="EMBL" id="TNN63598.1"/>
    </source>
</evidence>
<sequence length="162" mass="17975">MPSEEVTTHWALSNALPRWTEGLYGHFEGNMPEYRSLFQRGHRGVRQRGAVSPIAASHILTSHHHAARSRARSPCHRAMLLPKRGDTFQAGLTAPGKVVSPYGDTAAGERGISGSKPAPTSSFTTPTQVLYGWTGFIFWMQREETTYWGSSPTTFLFLRITT</sequence>
<dbReference type="Proteomes" id="UP000314294">
    <property type="component" value="Unassembled WGS sequence"/>
</dbReference>
<gene>
    <name evidence="1" type="ORF">EYF80_026134</name>
</gene>
<name>A0A4Z2HCK6_9TELE</name>
<dbReference type="AlphaFoldDB" id="A0A4Z2HCK6"/>